<dbReference type="EMBL" id="LZFO01000036">
    <property type="protein sequence ID" value="OFI04997.1"/>
    <property type="molecule type" value="Genomic_DNA"/>
</dbReference>
<gene>
    <name evidence="7" type="ORF">CLOACE_19660</name>
</gene>
<sequence length="970" mass="106535">MSFWKVVWSDIRSIWKNSFLKMALVGIILLPLAYGGLYLAAFWDPYSNTENLPIAVVNLDKGGIMDDSPVNYGDDIVSVLKNNDDLGWNFVKNLKDAKEGVEEDKYYAMVVIPKDFTQKITEIKDGMLRKPKLIFITNKKKNYIVGLICDKAAKVLKENISEAAMDTFTETIFDNLYVLKDGLETATDGTAQMKDGVTELKDKVPVLDNALGKLYDGASTLNDKLGDAYDGSTKLRDGVDLLRGKMPDLVDGVSRLRKGAENINENIGDAYDGSVRLRNGAIDLYDKLPDLSDNVEQLYDGTQGLKEGIGQVDDNMPKLLDGVWDLRDGAKQLNDGLKTMKDKVKLLYDKDEEGNVNKDAGLEAIKTGTNKMKFKIAQGIMDKLNTKDGSGIKPIDSVCGGLKNIYLGMEQIDTLISSGKVPISDISKENWKQDMEIINNLNNLFNSLKGADASNRNEILLHIAYLLNGDNLDLPSSQLSKVSADLNDIAAEIQKSPYFDKVPDLQKLYGALKQLSKGVIQIDGALDELKQTLAIFQGVSAISGGVGQATTGVGALVDGIDKLYKGSKDLYDGLDELYDKTTDLKNGIELIYSGSQDLRDGADKFQDTVPTVTSGVAVLTDGTRELSDGLFKLNRGTENYVDKIGELSEKIPDVEEGINELYDGSMDLSDGIIKLRDGSGKIKDGLQTMKDKMPDLQDGADKLYGGVAELNSKLGEGAEKIADKLAFSSKAIGSYMGDPMDLRNKPLYAVDKYGVGLAPYFISLGLWVGALMMFFFITDDVPYNLKVGSNSVILGKYLICCAIGALQAVLLSLAVIKLGLTPANVPLYIGFNIFLSFVFIAIAQNLIFLLGDIGRVSVVLILLLQLTASGGTFPRELIPSFFKKVNPFIPFTYSISAMREIILGANLDVLNRNVFILLTMLLLFLILSFVLKPYADKIKDKVSIEKQKEKTMREQEEAYEIEQEDNSIEK</sequence>
<evidence type="ECO:0000256" key="3">
    <source>
        <dbReference type="ARBA" id="ARBA00022989"/>
    </source>
</evidence>
<dbReference type="InterPro" id="IPR051328">
    <property type="entry name" value="T7SS_ABC-Transporter"/>
</dbReference>
<dbReference type="GO" id="GO:0140359">
    <property type="term" value="F:ABC-type transporter activity"/>
    <property type="evidence" value="ECO:0007669"/>
    <property type="project" value="InterPro"/>
</dbReference>
<dbReference type="Pfam" id="PF12698">
    <property type="entry name" value="ABC2_membrane_3"/>
    <property type="match status" value="2"/>
</dbReference>
<dbReference type="InterPro" id="IPR017501">
    <property type="entry name" value="Phage_infect_YhgE_C"/>
</dbReference>
<dbReference type="PANTHER" id="PTHR43077:SF5">
    <property type="entry name" value="PHAGE INFECTION PROTEIN"/>
    <property type="match status" value="1"/>
</dbReference>
<evidence type="ECO:0000256" key="1">
    <source>
        <dbReference type="ARBA" id="ARBA00004141"/>
    </source>
</evidence>
<feature type="transmembrane region" description="Helical" evidence="5">
    <location>
        <begin position="797"/>
        <end position="816"/>
    </location>
</feature>
<dbReference type="NCBIfam" id="TIGR03062">
    <property type="entry name" value="pip_yhgE_Cterm"/>
    <property type="match status" value="1"/>
</dbReference>
<dbReference type="InterPro" id="IPR013525">
    <property type="entry name" value="ABC2_TM"/>
</dbReference>
<organism evidence="7 8">
    <name type="scientific">Clostridium acetireducens DSM 10703</name>
    <dbReference type="NCBI Taxonomy" id="1121290"/>
    <lineage>
        <taxon>Bacteria</taxon>
        <taxon>Bacillati</taxon>
        <taxon>Bacillota</taxon>
        <taxon>Clostridia</taxon>
        <taxon>Eubacteriales</taxon>
        <taxon>Clostridiaceae</taxon>
        <taxon>Clostridium</taxon>
    </lineage>
</organism>
<evidence type="ECO:0000313" key="8">
    <source>
        <dbReference type="Proteomes" id="UP000175744"/>
    </source>
</evidence>
<dbReference type="PATRIC" id="fig|1121290.3.peg.1983"/>
<evidence type="ECO:0000256" key="4">
    <source>
        <dbReference type="ARBA" id="ARBA00023136"/>
    </source>
</evidence>
<evidence type="ECO:0000313" key="7">
    <source>
        <dbReference type="EMBL" id="OFI04997.1"/>
    </source>
</evidence>
<dbReference type="PANTHER" id="PTHR43077">
    <property type="entry name" value="TRANSPORT PERMEASE YVFS-RELATED"/>
    <property type="match status" value="1"/>
</dbReference>
<comment type="caution">
    <text evidence="7">The sequence shown here is derived from an EMBL/GenBank/DDBJ whole genome shotgun (WGS) entry which is preliminary data.</text>
</comment>
<dbReference type="GO" id="GO:0016020">
    <property type="term" value="C:membrane"/>
    <property type="evidence" value="ECO:0007669"/>
    <property type="project" value="UniProtKB-SubCell"/>
</dbReference>
<accession>A0A1E8EWH8</accession>
<feature type="transmembrane region" description="Helical" evidence="5">
    <location>
        <begin position="856"/>
        <end position="873"/>
    </location>
</feature>
<evidence type="ECO:0000256" key="5">
    <source>
        <dbReference type="SAM" id="Phobius"/>
    </source>
</evidence>
<feature type="transmembrane region" description="Helical" evidence="5">
    <location>
        <begin position="20"/>
        <end position="43"/>
    </location>
</feature>
<dbReference type="AlphaFoldDB" id="A0A1E8EWH8"/>
<feature type="domain" description="ABC-2 type transporter transmembrane" evidence="6">
    <location>
        <begin position="751"/>
        <end position="929"/>
    </location>
</feature>
<feature type="transmembrane region" description="Helical" evidence="5">
    <location>
        <begin position="757"/>
        <end position="777"/>
    </location>
</feature>
<keyword evidence="4 5" id="KW-0472">Membrane</keyword>
<dbReference type="OrthoDB" id="9811483at2"/>
<keyword evidence="8" id="KW-1185">Reference proteome</keyword>
<dbReference type="Gene3D" id="3.40.1710.10">
    <property type="entry name" value="abc type-2 transporter like domain"/>
    <property type="match status" value="1"/>
</dbReference>
<keyword evidence="2 5" id="KW-0812">Transmembrane</keyword>
<feature type="transmembrane region" description="Helical" evidence="5">
    <location>
        <begin position="828"/>
        <end position="849"/>
    </location>
</feature>
<dbReference type="NCBIfam" id="TIGR03061">
    <property type="entry name" value="pip_yhgE_Nterm"/>
    <property type="match status" value="1"/>
</dbReference>
<dbReference type="NCBIfam" id="TIGR03057">
    <property type="entry name" value="xxxLxxG_by_4"/>
    <property type="match status" value="1"/>
</dbReference>
<dbReference type="STRING" id="1121290.CLAOCE_19660"/>
<name>A0A1E8EWH8_9CLOT</name>
<dbReference type="InterPro" id="IPR017500">
    <property type="entry name" value="Phage_infect_YhgE_N"/>
</dbReference>
<evidence type="ECO:0000259" key="6">
    <source>
        <dbReference type="Pfam" id="PF12698"/>
    </source>
</evidence>
<feature type="domain" description="ABC-2 type transporter transmembrane" evidence="6">
    <location>
        <begin position="24"/>
        <end position="171"/>
    </location>
</feature>
<protein>
    <submittedName>
        <fullName evidence="7">ABC-2 family transporter protein</fullName>
    </submittedName>
</protein>
<comment type="subcellular location">
    <subcellularLocation>
        <location evidence="1">Membrane</location>
        <topology evidence="1">Multi-pass membrane protein</topology>
    </subcellularLocation>
</comment>
<keyword evidence="3 5" id="KW-1133">Transmembrane helix</keyword>
<dbReference type="RefSeq" id="WP_070110928.1">
    <property type="nucleotide sequence ID" value="NZ_LZFO01000036.1"/>
</dbReference>
<dbReference type="InterPro" id="IPR023908">
    <property type="entry name" value="xxxLxxG_rpt"/>
</dbReference>
<reference evidence="7 8" key="1">
    <citation type="submission" date="2016-06" db="EMBL/GenBank/DDBJ databases">
        <title>Genome sequence of Clostridium acetireducens DSM 10703.</title>
        <authorList>
            <person name="Poehlein A."/>
            <person name="Fluechter S."/>
            <person name="Duerre P."/>
            <person name="Daniel R."/>
        </authorList>
    </citation>
    <scope>NUCLEOTIDE SEQUENCE [LARGE SCALE GENOMIC DNA]</scope>
    <source>
        <strain evidence="7 8">DSM 10703</strain>
    </source>
</reference>
<feature type="transmembrane region" description="Helical" evidence="5">
    <location>
        <begin position="914"/>
        <end position="931"/>
    </location>
</feature>
<proteinExistence type="predicted"/>
<dbReference type="Gene3D" id="1.10.287.950">
    <property type="entry name" value="Methyl-accepting chemotaxis protein"/>
    <property type="match status" value="1"/>
</dbReference>
<dbReference type="Proteomes" id="UP000175744">
    <property type="component" value="Unassembled WGS sequence"/>
</dbReference>
<evidence type="ECO:0000256" key="2">
    <source>
        <dbReference type="ARBA" id="ARBA00022692"/>
    </source>
</evidence>